<reference evidence="1 2" key="1">
    <citation type="journal article" date="2021" name="Elife">
        <title>Chloroplast acquisition without the gene transfer in kleptoplastic sea slugs, Plakobranchus ocellatus.</title>
        <authorList>
            <person name="Maeda T."/>
            <person name="Takahashi S."/>
            <person name="Yoshida T."/>
            <person name="Shimamura S."/>
            <person name="Takaki Y."/>
            <person name="Nagai Y."/>
            <person name="Toyoda A."/>
            <person name="Suzuki Y."/>
            <person name="Arimoto A."/>
            <person name="Ishii H."/>
            <person name="Satoh N."/>
            <person name="Nishiyama T."/>
            <person name="Hasebe M."/>
            <person name="Maruyama T."/>
            <person name="Minagawa J."/>
            <person name="Obokata J."/>
            <person name="Shigenobu S."/>
        </authorList>
    </citation>
    <scope>NUCLEOTIDE SEQUENCE [LARGE SCALE GENOMIC DNA]</scope>
</reference>
<evidence type="ECO:0000313" key="1">
    <source>
        <dbReference type="EMBL" id="GFR78788.1"/>
    </source>
</evidence>
<dbReference type="AlphaFoldDB" id="A0AAV4FZC7"/>
<organism evidence="1 2">
    <name type="scientific">Elysia marginata</name>
    <dbReference type="NCBI Taxonomy" id="1093978"/>
    <lineage>
        <taxon>Eukaryota</taxon>
        <taxon>Metazoa</taxon>
        <taxon>Spiralia</taxon>
        <taxon>Lophotrochozoa</taxon>
        <taxon>Mollusca</taxon>
        <taxon>Gastropoda</taxon>
        <taxon>Heterobranchia</taxon>
        <taxon>Euthyneura</taxon>
        <taxon>Panpulmonata</taxon>
        <taxon>Sacoglossa</taxon>
        <taxon>Placobranchoidea</taxon>
        <taxon>Plakobranchidae</taxon>
        <taxon>Elysia</taxon>
    </lineage>
</organism>
<evidence type="ECO:0000313" key="2">
    <source>
        <dbReference type="Proteomes" id="UP000762676"/>
    </source>
</evidence>
<proteinExistence type="predicted"/>
<gene>
    <name evidence="1" type="ORF">ElyMa_005858200</name>
</gene>
<dbReference type="Proteomes" id="UP000762676">
    <property type="component" value="Unassembled WGS sequence"/>
</dbReference>
<protein>
    <submittedName>
        <fullName evidence="1">Uncharacterized protein</fullName>
    </submittedName>
</protein>
<name>A0AAV4FZC7_9GAST</name>
<feature type="non-terminal residue" evidence="1">
    <location>
        <position position="1"/>
    </location>
</feature>
<sequence length="72" mass="8171">EPKTVCAGLGLCRGPDELKQKVLRKVLNHAHHTAKMAHKYSYLARHVIDQDWMPVLSSAIKVISKQEHKVVM</sequence>
<accession>A0AAV4FZC7</accession>
<comment type="caution">
    <text evidence="1">The sequence shown here is derived from an EMBL/GenBank/DDBJ whole genome shotgun (WGS) entry which is preliminary data.</text>
</comment>
<dbReference type="EMBL" id="BMAT01011774">
    <property type="protein sequence ID" value="GFR78788.1"/>
    <property type="molecule type" value="Genomic_DNA"/>
</dbReference>
<keyword evidence="2" id="KW-1185">Reference proteome</keyword>